<keyword evidence="2 4" id="KW-0560">Oxidoreductase</keyword>
<dbReference type="InterPro" id="IPR029510">
    <property type="entry name" value="Ald_DH_CS_GLU"/>
</dbReference>
<accession>A0A427EA74</accession>
<feature type="domain" description="Aldehyde dehydrogenase" evidence="5">
    <location>
        <begin position="17"/>
        <end position="491"/>
    </location>
</feature>
<dbReference type="EMBL" id="RHQL01000002">
    <property type="protein sequence ID" value="RRV13415.1"/>
    <property type="molecule type" value="Genomic_DNA"/>
</dbReference>
<dbReference type="FunFam" id="3.40.605.10:FF:000007">
    <property type="entry name" value="NAD/NADP-dependent betaine aldehyde dehydrogenase"/>
    <property type="match status" value="1"/>
</dbReference>
<dbReference type="Gene3D" id="3.40.309.10">
    <property type="entry name" value="Aldehyde Dehydrogenase, Chain A, domain 2"/>
    <property type="match status" value="1"/>
</dbReference>
<reference evidence="6 7" key="1">
    <citation type="submission" date="2018-10" db="EMBL/GenBank/DDBJ databases">
        <title>Transmission dynamics of multidrug resistant bacteria on intensive care unit surfaces.</title>
        <authorList>
            <person name="D'Souza A.W."/>
            <person name="Potter R.F."/>
            <person name="Wallace M."/>
            <person name="Shupe A."/>
            <person name="Patel S."/>
            <person name="Sun S."/>
            <person name="Gul D."/>
            <person name="Kwon J.H."/>
            <person name="Andleeb S."/>
            <person name="Burnham C.-A.D."/>
            <person name="Dantas G."/>
        </authorList>
    </citation>
    <scope>NUCLEOTIDE SEQUENCE [LARGE SCALE GENOMIC DNA]</scope>
    <source>
        <strain evidence="6 7">PX_177</strain>
    </source>
</reference>
<dbReference type="GO" id="GO:0016620">
    <property type="term" value="F:oxidoreductase activity, acting on the aldehyde or oxo group of donors, NAD or NADP as acceptor"/>
    <property type="evidence" value="ECO:0007669"/>
    <property type="project" value="InterPro"/>
</dbReference>
<evidence type="ECO:0000256" key="3">
    <source>
        <dbReference type="PROSITE-ProRule" id="PRU10007"/>
    </source>
</evidence>
<dbReference type="AlphaFoldDB" id="A0A427EA74"/>
<dbReference type="PANTHER" id="PTHR42804:SF1">
    <property type="entry name" value="ALDEHYDE DEHYDROGENASE-RELATED"/>
    <property type="match status" value="1"/>
</dbReference>
<dbReference type="Gene3D" id="3.40.605.10">
    <property type="entry name" value="Aldehyde Dehydrogenase, Chain A, domain 1"/>
    <property type="match status" value="1"/>
</dbReference>
<dbReference type="InterPro" id="IPR016161">
    <property type="entry name" value="Ald_DH/histidinol_DH"/>
</dbReference>
<dbReference type="Proteomes" id="UP000276506">
    <property type="component" value="Unassembled WGS sequence"/>
</dbReference>
<dbReference type="SUPFAM" id="SSF53720">
    <property type="entry name" value="ALDH-like"/>
    <property type="match status" value="1"/>
</dbReference>
<dbReference type="PROSITE" id="PS00687">
    <property type="entry name" value="ALDEHYDE_DEHYDR_GLU"/>
    <property type="match status" value="1"/>
</dbReference>
<dbReference type="PANTHER" id="PTHR42804">
    <property type="entry name" value="ALDEHYDE DEHYDROGENASE"/>
    <property type="match status" value="1"/>
</dbReference>
<dbReference type="InterPro" id="IPR016162">
    <property type="entry name" value="Ald_DH_N"/>
</dbReference>
<evidence type="ECO:0000259" key="5">
    <source>
        <dbReference type="Pfam" id="PF00171"/>
    </source>
</evidence>
<comment type="similarity">
    <text evidence="1 4">Belongs to the aldehyde dehydrogenase family.</text>
</comment>
<dbReference type="CDD" id="cd07089">
    <property type="entry name" value="ALDH_CddD-AldA-like"/>
    <property type="match status" value="1"/>
</dbReference>
<sequence length="496" mass="52970">MNIAFTDSRAFYIDGEWVPPSQGYEAVINPATEEVIGEAPLAGRAELDLALAAARRAFDEGPWPHLPVEERIAAIRRFRAAIVRREASIKQLLTAEVGAVQMLFNSAQYNGVLEAIDYALQLAQRLEPEGVAIELKANPFDPGAGDLLGSGIVVREPYGVVAGITPYNYPFMLNVVKAVPALLTGNTVVIKPSQFTPFSALLLNEIIIEAELPNGVLTVVNGGPEVGALLTEDPRVDLVTFTGSDTVGQAILRQSAATLKKVHLELGGKSALIVRHDADVVKAAATAAFSMSLHAGQGCALLTRYLVHNSIRPAFVEAVKATLAHLKIGDPADPSVVVGPLIRESARQKTEQFVQVGIDSGATLICGGRRPAHLERGFFHEPTLFDNVDNASVLAQEEVFGPVGVVIGFDSDEEAIRLANQSKFGLSGAVMSADRPAAFRMAMKLRTGGVSINGGTGDFFVKAPFGGYKHSGIGRELGKDWLREFLLDKTISYPIG</sequence>
<feature type="active site" evidence="3">
    <location>
        <position position="265"/>
    </location>
</feature>
<dbReference type="RefSeq" id="WP_125876706.1">
    <property type="nucleotide sequence ID" value="NZ_RHQL01000002.1"/>
</dbReference>
<comment type="caution">
    <text evidence="6">The sequence shown here is derived from an EMBL/GenBank/DDBJ whole genome shotgun (WGS) entry which is preliminary data.</text>
</comment>
<dbReference type="InterPro" id="IPR015590">
    <property type="entry name" value="Aldehyde_DH_dom"/>
</dbReference>
<protein>
    <submittedName>
        <fullName evidence="6">Aldehyde dehydrogenase family protein</fullName>
    </submittedName>
</protein>
<evidence type="ECO:0000313" key="7">
    <source>
        <dbReference type="Proteomes" id="UP000276506"/>
    </source>
</evidence>
<dbReference type="Pfam" id="PF00171">
    <property type="entry name" value="Aldedh"/>
    <property type="match status" value="1"/>
</dbReference>
<evidence type="ECO:0000313" key="6">
    <source>
        <dbReference type="EMBL" id="RRV13415.1"/>
    </source>
</evidence>
<proteinExistence type="inferred from homology"/>
<evidence type="ECO:0000256" key="1">
    <source>
        <dbReference type="ARBA" id="ARBA00009986"/>
    </source>
</evidence>
<evidence type="ECO:0000256" key="4">
    <source>
        <dbReference type="RuleBase" id="RU003345"/>
    </source>
</evidence>
<dbReference type="InterPro" id="IPR016163">
    <property type="entry name" value="Ald_DH_C"/>
</dbReference>
<gene>
    <name evidence="6" type="ORF">EGJ28_07330</name>
</gene>
<name>A0A427EA74_9GAMM</name>
<organism evidence="6 7">
    <name type="scientific">Stutzerimonas xanthomarina</name>
    <dbReference type="NCBI Taxonomy" id="271420"/>
    <lineage>
        <taxon>Bacteria</taxon>
        <taxon>Pseudomonadati</taxon>
        <taxon>Pseudomonadota</taxon>
        <taxon>Gammaproteobacteria</taxon>
        <taxon>Pseudomonadales</taxon>
        <taxon>Pseudomonadaceae</taxon>
        <taxon>Stutzerimonas</taxon>
    </lineage>
</organism>
<evidence type="ECO:0000256" key="2">
    <source>
        <dbReference type="ARBA" id="ARBA00023002"/>
    </source>
</evidence>